<accession>A0A150GNB5</accession>
<evidence type="ECO:0000313" key="2">
    <source>
        <dbReference type="EMBL" id="KXZ51307.1"/>
    </source>
</evidence>
<evidence type="ECO:0000256" key="1">
    <source>
        <dbReference type="SAM" id="MobiDB-lite"/>
    </source>
</evidence>
<dbReference type="Proteomes" id="UP000075714">
    <property type="component" value="Unassembled WGS sequence"/>
</dbReference>
<dbReference type="AlphaFoldDB" id="A0A150GNB5"/>
<reference evidence="3" key="1">
    <citation type="journal article" date="2016" name="Nat. Commun.">
        <title>The Gonium pectorale genome demonstrates co-option of cell cycle regulation during the evolution of multicellularity.</title>
        <authorList>
            <person name="Hanschen E.R."/>
            <person name="Marriage T.N."/>
            <person name="Ferris P.J."/>
            <person name="Hamaji T."/>
            <person name="Toyoda A."/>
            <person name="Fujiyama A."/>
            <person name="Neme R."/>
            <person name="Noguchi H."/>
            <person name="Minakuchi Y."/>
            <person name="Suzuki M."/>
            <person name="Kawai-Toyooka H."/>
            <person name="Smith D.R."/>
            <person name="Sparks H."/>
            <person name="Anderson J."/>
            <person name="Bakaric R."/>
            <person name="Luria V."/>
            <person name="Karger A."/>
            <person name="Kirschner M.W."/>
            <person name="Durand P.M."/>
            <person name="Michod R.E."/>
            <person name="Nozaki H."/>
            <person name="Olson B.J."/>
        </authorList>
    </citation>
    <scope>NUCLEOTIDE SEQUENCE [LARGE SCALE GENOMIC DNA]</scope>
    <source>
        <strain evidence="3">NIES-2863</strain>
    </source>
</reference>
<name>A0A150GNB5_GONPE</name>
<evidence type="ECO:0000313" key="3">
    <source>
        <dbReference type="Proteomes" id="UP000075714"/>
    </source>
</evidence>
<sequence length="170" mass="17206">MATHKPAPAGVRIGGTARRDSLQRLPQRTLHHFQADAAAVTMAATVANGGRGSSTMAAGAAGWSPIHIQVMQADAGTTVAASGADPAASAASLRSVGSCGVTATDGAPAAECDQQVHTAWQPYLEADQDLVSVRVVQGWYVGRAGRSSRCQGAEVQHRFGAVAAPGSHGP</sequence>
<proteinExistence type="predicted"/>
<organism evidence="2 3">
    <name type="scientific">Gonium pectorale</name>
    <name type="common">Green alga</name>
    <dbReference type="NCBI Taxonomy" id="33097"/>
    <lineage>
        <taxon>Eukaryota</taxon>
        <taxon>Viridiplantae</taxon>
        <taxon>Chlorophyta</taxon>
        <taxon>core chlorophytes</taxon>
        <taxon>Chlorophyceae</taxon>
        <taxon>CS clade</taxon>
        <taxon>Chlamydomonadales</taxon>
        <taxon>Volvocaceae</taxon>
        <taxon>Gonium</taxon>
    </lineage>
</organism>
<dbReference type="EMBL" id="LSYV01000014">
    <property type="protein sequence ID" value="KXZ51307.1"/>
    <property type="molecule type" value="Genomic_DNA"/>
</dbReference>
<feature type="region of interest" description="Disordered" evidence="1">
    <location>
        <begin position="1"/>
        <end position="20"/>
    </location>
</feature>
<keyword evidence="3" id="KW-1185">Reference proteome</keyword>
<comment type="caution">
    <text evidence="2">The sequence shown here is derived from an EMBL/GenBank/DDBJ whole genome shotgun (WGS) entry which is preliminary data.</text>
</comment>
<protein>
    <submittedName>
        <fullName evidence="2">Uncharacterized protein</fullName>
    </submittedName>
</protein>
<gene>
    <name evidence="2" type="ORF">GPECTOR_13g794</name>
</gene>